<comment type="caution">
    <text evidence="2">The sequence shown here is derived from an EMBL/GenBank/DDBJ whole genome shotgun (WGS) entry which is preliminary data.</text>
</comment>
<accession>E1JU86</accession>
<dbReference type="SUPFAM" id="SSF46689">
    <property type="entry name" value="Homeodomain-like"/>
    <property type="match status" value="1"/>
</dbReference>
<dbReference type="Proteomes" id="UP000006250">
    <property type="component" value="Unassembled WGS sequence"/>
</dbReference>
<name>E1JU86_SOLFR</name>
<protein>
    <submittedName>
        <fullName evidence="2">Mor transcription activator domain protein</fullName>
    </submittedName>
</protein>
<feature type="domain" description="Mor transcription activator" evidence="1">
    <location>
        <begin position="51"/>
        <end position="129"/>
    </location>
</feature>
<dbReference type="Pfam" id="PF08765">
    <property type="entry name" value="Mor"/>
    <property type="match status" value="1"/>
</dbReference>
<dbReference type="AlphaFoldDB" id="E1JU86"/>
<sequence length="140" mass="15520">MSEQQNLPASVQELVDLIGLPKAVLLVRSLGGTTFPVPKRQTKLGEQRYNMLADVVGEDAADTLVAHFGGGELYVPRCAAALQAVRDAEINAYFVAETNKGRSSAEVVFHLARRYKLSDRRIWLILKTVPVKPEDQFRLV</sequence>
<dbReference type="eggNOG" id="COG5566">
    <property type="taxonomic scope" value="Bacteria"/>
</dbReference>
<keyword evidence="3" id="KW-1185">Reference proteome</keyword>
<gene>
    <name evidence="2" type="ORF">DesfrDRAFT_1185</name>
</gene>
<evidence type="ECO:0000313" key="3">
    <source>
        <dbReference type="Proteomes" id="UP000006250"/>
    </source>
</evidence>
<dbReference type="STRING" id="596151.DesfrDRAFT_1185"/>
<dbReference type="InterPro" id="IPR009057">
    <property type="entry name" value="Homeodomain-like_sf"/>
</dbReference>
<evidence type="ECO:0000313" key="2">
    <source>
        <dbReference type="EMBL" id="EFL52016.1"/>
    </source>
</evidence>
<reference evidence="2 3" key="1">
    <citation type="submission" date="2010-08" db="EMBL/GenBank/DDBJ databases">
        <title>The draft genome of Desulfovibrio fructosovorans JJ.</title>
        <authorList>
            <consortium name="US DOE Joint Genome Institute (JGI-PGF)"/>
            <person name="Lucas S."/>
            <person name="Copeland A."/>
            <person name="Lapidus A."/>
            <person name="Cheng J.-F."/>
            <person name="Bruce D."/>
            <person name="Goodwin L."/>
            <person name="Pitluck S."/>
            <person name="Land M.L."/>
            <person name="Hauser L."/>
            <person name="Chang Y.-J."/>
            <person name="Jeffries C."/>
            <person name="Wall J.D."/>
            <person name="Stahl D.A."/>
            <person name="Arkin A.P."/>
            <person name="Dehal P."/>
            <person name="Stolyar S.M."/>
            <person name="Hazen T.C."/>
            <person name="Woyke T.J."/>
        </authorList>
    </citation>
    <scope>NUCLEOTIDE SEQUENCE [LARGE SCALE GENOMIC DNA]</scope>
    <source>
        <strain evidence="2 3">JJ</strain>
    </source>
</reference>
<dbReference type="InterPro" id="IPR014875">
    <property type="entry name" value="Mor_transcription_activator"/>
</dbReference>
<evidence type="ECO:0000259" key="1">
    <source>
        <dbReference type="Pfam" id="PF08765"/>
    </source>
</evidence>
<dbReference type="OrthoDB" id="8896696at2"/>
<organism evidence="2 3">
    <name type="scientific">Solidesulfovibrio fructosivorans JJ]</name>
    <dbReference type="NCBI Taxonomy" id="596151"/>
    <lineage>
        <taxon>Bacteria</taxon>
        <taxon>Pseudomonadati</taxon>
        <taxon>Thermodesulfobacteriota</taxon>
        <taxon>Desulfovibrionia</taxon>
        <taxon>Desulfovibrionales</taxon>
        <taxon>Desulfovibrionaceae</taxon>
        <taxon>Solidesulfovibrio</taxon>
    </lineage>
</organism>
<proteinExistence type="predicted"/>
<dbReference type="EMBL" id="AECZ01000006">
    <property type="protein sequence ID" value="EFL52016.1"/>
    <property type="molecule type" value="Genomic_DNA"/>
</dbReference>
<dbReference type="RefSeq" id="WP_005992035.1">
    <property type="nucleotide sequence ID" value="NZ_AECZ01000006.1"/>
</dbReference>